<feature type="compositionally biased region" description="Basic and acidic residues" evidence="8">
    <location>
        <begin position="33"/>
        <end position="48"/>
    </location>
</feature>
<feature type="region of interest" description="Disordered" evidence="8">
    <location>
        <begin position="1"/>
        <end position="56"/>
    </location>
</feature>
<protein>
    <submittedName>
        <fullName evidence="9">Uncharacterized protein</fullName>
    </submittedName>
</protein>
<dbReference type="SUPFAM" id="SSF48264">
    <property type="entry name" value="Cytochrome P450"/>
    <property type="match status" value="1"/>
</dbReference>
<evidence type="ECO:0000256" key="3">
    <source>
        <dbReference type="ARBA" id="ARBA00022617"/>
    </source>
</evidence>
<dbReference type="InterPro" id="IPR050121">
    <property type="entry name" value="Cytochrome_P450_monoxygenase"/>
</dbReference>
<evidence type="ECO:0000256" key="2">
    <source>
        <dbReference type="ARBA" id="ARBA00010617"/>
    </source>
</evidence>
<keyword evidence="3" id="KW-0349">Heme</keyword>
<evidence type="ECO:0000256" key="5">
    <source>
        <dbReference type="ARBA" id="ARBA00023002"/>
    </source>
</evidence>
<reference evidence="9 10" key="1">
    <citation type="submission" date="2018-06" db="EMBL/GenBank/DDBJ databases">
        <title>Complete Genomes of Monosporascus.</title>
        <authorList>
            <person name="Robinson A.J."/>
            <person name="Natvig D.O."/>
        </authorList>
    </citation>
    <scope>NUCLEOTIDE SEQUENCE [LARGE SCALE GENOMIC DNA]</scope>
    <source>
        <strain evidence="9 10">CBS 609.92</strain>
    </source>
</reference>
<comment type="cofactor">
    <cofactor evidence="1">
        <name>heme</name>
        <dbReference type="ChEBI" id="CHEBI:30413"/>
    </cofactor>
</comment>
<dbReference type="Pfam" id="PF00067">
    <property type="entry name" value="p450"/>
    <property type="match status" value="1"/>
</dbReference>
<keyword evidence="4" id="KW-0479">Metal-binding</keyword>
<keyword evidence="10" id="KW-1185">Reference proteome</keyword>
<evidence type="ECO:0000313" key="10">
    <source>
        <dbReference type="Proteomes" id="UP000294003"/>
    </source>
</evidence>
<dbReference type="InterPro" id="IPR036396">
    <property type="entry name" value="Cyt_P450_sf"/>
</dbReference>
<accession>A0ABY0HLP2</accession>
<comment type="similarity">
    <text evidence="2">Belongs to the cytochrome P450 family.</text>
</comment>
<sequence>MSASGGDNSEPPRKRRKPDAALSSNKHTAKARNRNEKLLRENPNKKAVENAQQALRAKIRRDKAAWDKKHPEPDPVVQDEAHRNIVDAANNLFRSQNKHPEQLAAQYNIDLKSRSGTVKAATGDSDWLSCELPGLNSDLPWASVNGEYEFVPEEELSEDEQIALLQWDNAARRYLYFPKFEDKLTLVINDAAYAMAEKFPKPLMLGRELKLNLHSDSAPLHAKHFARMVTNAIVEHAGRKAPSLKHKNHDVLAKQRQSHQLYYAYIHWVKLLQKPLQTLYYKARQSSYHLHNGNLIPEIKLGILDFIRSEGIDDAWATPIFHYLCHSADIRLWMADDEKELLTNLIKLQPSDITAWKKLFPRVADKFKLRLRSYKLRSKHKFRRFSYFPKVPSYFQPTVTGMLREVISFGYNARKLLDGRNLHGERVLKWLHGDSLLVIVAGNQPTAAVLTGALCELAKHPHHAEKIYKEPEGFSVTDLSSLVRLDHLTGVLNEAMRLYLAVLTGGSRKTIENGIMIGETYIPPIRRL</sequence>
<evidence type="ECO:0000256" key="6">
    <source>
        <dbReference type="ARBA" id="ARBA00023004"/>
    </source>
</evidence>
<organism evidence="9 10">
    <name type="scientific">Monosporascus cannonballus</name>
    <dbReference type="NCBI Taxonomy" id="155416"/>
    <lineage>
        <taxon>Eukaryota</taxon>
        <taxon>Fungi</taxon>
        <taxon>Dikarya</taxon>
        <taxon>Ascomycota</taxon>
        <taxon>Pezizomycotina</taxon>
        <taxon>Sordariomycetes</taxon>
        <taxon>Xylariomycetidae</taxon>
        <taxon>Xylariales</taxon>
        <taxon>Xylariales incertae sedis</taxon>
        <taxon>Monosporascus</taxon>
    </lineage>
</organism>
<gene>
    <name evidence="9" type="ORF">DL762_001039</name>
</gene>
<dbReference type="Gene3D" id="1.10.630.10">
    <property type="entry name" value="Cytochrome P450"/>
    <property type="match status" value="1"/>
</dbReference>
<dbReference type="EMBL" id="QJNS01000017">
    <property type="protein sequence ID" value="RYO93601.1"/>
    <property type="molecule type" value="Genomic_DNA"/>
</dbReference>
<evidence type="ECO:0000313" key="9">
    <source>
        <dbReference type="EMBL" id="RYO93601.1"/>
    </source>
</evidence>
<dbReference type="PANTHER" id="PTHR24305">
    <property type="entry name" value="CYTOCHROME P450"/>
    <property type="match status" value="1"/>
</dbReference>
<name>A0ABY0HLP2_9PEZI</name>
<dbReference type="PANTHER" id="PTHR24305:SF187">
    <property type="entry name" value="P450, PUTATIVE (EUROFUNG)-RELATED"/>
    <property type="match status" value="1"/>
</dbReference>
<keyword evidence="7" id="KW-0503">Monooxygenase</keyword>
<proteinExistence type="inferred from homology"/>
<keyword evidence="5" id="KW-0560">Oxidoreductase</keyword>
<evidence type="ECO:0000256" key="1">
    <source>
        <dbReference type="ARBA" id="ARBA00001971"/>
    </source>
</evidence>
<evidence type="ECO:0000256" key="8">
    <source>
        <dbReference type="SAM" id="MobiDB-lite"/>
    </source>
</evidence>
<evidence type="ECO:0000256" key="7">
    <source>
        <dbReference type="ARBA" id="ARBA00023033"/>
    </source>
</evidence>
<dbReference type="InterPro" id="IPR001128">
    <property type="entry name" value="Cyt_P450"/>
</dbReference>
<evidence type="ECO:0000256" key="4">
    <source>
        <dbReference type="ARBA" id="ARBA00022723"/>
    </source>
</evidence>
<keyword evidence="6" id="KW-0408">Iron</keyword>
<dbReference type="Proteomes" id="UP000294003">
    <property type="component" value="Unassembled WGS sequence"/>
</dbReference>
<comment type="caution">
    <text evidence="9">The sequence shown here is derived from an EMBL/GenBank/DDBJ whole genome shotgun (WGS) entry which is preliminary data.</text>
</comment>